<accession>A0A0B1PZ11</accession>
<evidence type="ECO:0000259" key="18">
    <source>
        <dbReference type="Pfam" id="PF13807"/>
    </source>
</evidence>
<organism evidence="19 20">
    <name type="scientific">Aureimonas altamirensis</name>
    <dbReference type="NCBI Taxonomy" id="370622"/>
    <lineage>
        <taxon>Bacteria</taxon>
        <taxon>Pseudomonadati</taxon>
        <taxon>Pseudomonadota</taxon>
        <taxon>Alphaproteobacteria</taxon>
        <taxon>Hyphomicrobiales</taxon>
        <taxon>Aurantimonadaceae</taxon>
        <taxon>Aureimonas</taxon>
    </lineage>
</organism>
<dbReference type="AlphaFoldDB" id="A0A0B1PZ11"/>
<dbReference type="EC" id="2.7.10.2" evidence="4"/>
<keyword evidence="6" id="KW-0997">Cell inner membrane</keyword>
<feature type="domain" description="Polysaccharide chain length determinant N-terminal" evidence="16">
    <location>
        <begin position="25"/>
        <end position="115"/>
    </location>
</feature>
<keyword evidence="9" id="KW-0547">Nucleotide-binding</keyword>
<evidence type="ECO:0000256" key="11">
    <source>
        <dbReference type="ARBA" id="ARBA00022840"/>
    </source>
</evidence>
<evidence type="ECO:0000313" key="19">
    <source>
        <dbReference type="EMBL" id="KHJ53344.1"/>
    </source>
</evidence>
<dbReference type="InterPro" id="IPR003856">
    <property type="entry name" value="LPS_length_determ_N"/>
</dbReference>
<dbReference type="CDD" id="cd05387">
    <property type="entry name" value="BY-kinase"/>
    <property type="match status" value="1"/>
</dbReference>
<evidence type="ECO:0000256" key="9">
    <source>
        <dbReference type="ARBA" id="ARBA00022741"/>
    </source>
</evidence>
<comment type="similarity">
    <text evidence="3">Belongs to the etk/wzc family.</text>
</comment>
<comment type="catalytic activity">
    <reaction evidence="15">
        <text>L-tyrosyl-[protein] + ATP = O-phospho-L-tyrosyl-[protein] + ADP + H(+)</text>
        <dbReference type="Rhea" id="RHEA:10596"/>
        <dbReference type="Rhea" id="RHEA-COMP:10136"/>
        <dbReference type="Rhea" id="RHEA-COMP:20101"/>
        <dbReference type="ChEBI" id="CHEBI:15378"/>
        <dbReference type="ChEBI" id="CHEBI:30616"/>
        <dbReference type="ChEBI" id="CHEBI:46858"/>
        <dbReference type="ChEBI" id="CHEBI:61978"/>
        <dbReference type="ChEBI" id="CHEBI:456216"/>
        <dbReference type="EC" id="2.7.10.2"/>
    </reaction>
</comment>
<dbReference type="SUPFAM" id="SSF52540">
    <property type="entry name" value="P-loop containing nucleoside triphosphate hydrolases"/>
    <property type="match status" value="1"/>
</dbReference>
<feature type="domain" description="AAA" evidence="17">
    <location>
        <begin position="566"/>
        <end position="706"/>
    </location>
</feature>
<keyword evidence="11" id="KW-0067">ATP-binding</keyword>
<evidence type="ECO:0000256" key="10">
    <source>
        <dbReference type="ARBA" id="ARBA00022777"/>
    </source>
</evidence>
<evidence type="ECO:0000256" key="7">
    <source>
        <dbReference type="ARBA" id="ARBA00022679"/>
    </source>
</evidence>
<evidence type="ECO:0000256" key="3">
    <source>
        <dbReference type="ARBA" id="ARBA00008883"/>
    </source>
</evidence>
<dbReference type="GO" id="GO:0005886">
    <property type="term" value="C:plasma membrane"/>
    <property type="evidence" value="ECO:0007669"/>
    <property type="project" value="UniProtKB-SubCell"/>
</dbReference>
<dbReference type="Gene3D" id="3.40.50.300">
    <property type="entry name" value="P-loop containing nucleotide triphosphate hydrolases"/>
    <property type="match status" value="1"/>
</dbReference>
<name>A0A0B1PZ11_9HYPH</name>
<evidence type="ECO:0000259" key="17">
    <source>
        <dbReference type="Pfam" id="PF13614"/>
    </source>
</evidence>
<comment type="similarity">
    <text evidence="2">Belongs to the CpsD/CapB family.</text>
</comment>
<evidence type="ECO:0000256" key="8">
    <source>
        <dbReference type="ARBA" id="ARBA00022692"/>
    </source>
</evidence>
<comment type="caution">
    <text evidence="19">The sequence shown here is derived from an EMBL/GenBank/DDBJ whole genome shotgun (WGS) entry which is preliminary data.</text>
</comment>
<evidence type="ECO:0000256" key="12">
    <source>
        <dbReference type="ARBA" id="ARBA00022989"/>
    </source>
</evidence>
<dbReference type="NCBIfam" id="TIGR01005">
    <property type="entry name" value="eps_transp_fam"/>
    <property type="match status" value="1"/>
</dbReference>
<feature type="domain" description="Tyrosine-protein kinase G-rich" evidence="18">
    <location>
        <begin position="409"/>
        <end position="481"/>
    </location>
</feature>
<dbReference type="InterPro" id="IPR027417">
    <property type="entry name" value="P-loop_NTPase"/>
</dbReference>
<keyword evidence="10" id="KW-0418">Kinase</keyword>
<dbReference type="PANTHER" id="PTHR32309:SF13">
    <property type="entry name" value="FERRIC ENTEROBACTIN TRANSPORT PROTEIN FEPE"/>
    <property type="match status" value="1"/>
</dbReference>
<dbReference type="InterPro" id="IPR025669">
    <property type="entry name" value="AAA_dom"/>
</dbReference>
<evidence type="ECO:0000256" key="4">
    <source>
        <dbReference type="ARBA" id="ARBA00011903"/>
    </source>
</evidence>
<dbReference type="InterPro" id="IPR050445">
    <property type="entry name" value="Bact_polysacc_biosynth/exp"/>
</dbReference>
<dbReference type="STRING" id="370622.LA66_18245"/>
<dbReference type="Proteomes" id="UP000030826">
    <property type="component" value="Unassembled WGS sequence"/>
</dbReference>
<dbReference type="GO" id="GO:0004715">
    <property type="term" value="F:non-membrane spanning protein tyrosine kinase activity"/>
    <property type="evidence" value="ECO:0007669"/>
    <property type="project" value="UniProtKB-EC"/>
</dbReference>
<evidence type="ECO:0000256" key="15">
    <source>
        <dbReference type="ARBA" id="ARBA00051245"/>
    </source>
</evidence>
<gene>
    <name evidence="19" type="ORF">LA66_18245</name>
</gene>
<dbReference type="InterPro" id="IPR032807">
    <property type="entry name" value="GNVR"/>
</dbReference>
<evidence type="ECO:0000259" key="16">
    <source>
        <dbReference type="Pfam" id="PF02706"/>
    </source>
</evidence>
<proteinExistence type="inferred from homology"/>
<evidence type="ECO:0000256" key="5">
    <source>
        <dbReference type="ARBA" id="ARBA00022475"/>
    </source>
</evidence>
<sequence>MNQNHFPMHGKVQALSGMDDRRDEFIDLDRLVGVVRRNWKLAATGGAVGLVLGGLYLLSAPSVYTASTRILLDQNLSRFAEDEPQSRNPLQMDSVVMNEVEILGSSRLARTVAQNMGLDENDAFLNPPESFFGWVKSGLRSIVSIVSPPPELTEAEAANARLGKAQYLLQSGLTAERVGRSFVIEVSYRTNDRILAGDITRAYAAAYLSDQLDANFEATQQATAWLQGRLEELRTSSQSAALAVERFRAENGLTSARGELISEQQLSELNGQLILAQAETARASARYRQFQSIVDSGPENAVQNSTISNAEQPGTEAIVDLRQRYLQVAQRKTAIEEQFGAEHPQAVALGRQEAELTQQIFRELQQLTNSYRNEFEVAQSREQSLRANLDILTGQVPETNTAMVRLRELEQQANTLSTLYQAFLTRYEEASQHQSFPIAKARVISPAGNPVSPSSPRKSMTMALSLVLGLMGGAAVAGLREFRERSFRTGAQIAPELGLKFLGYLPYFDRRIVAAAAAQSAANGEGEALMPPEMRFAAMAPGSSTAESLRHARMMVDAALPDKASRVIGFASVLPGEGKSTTASNFAALLAASGRRTLLIDADMRNPGLSRALLRPPETGLVDVLAGTTAWHGALLQDKYTQTILLPSVLRRNFTPTAELLAGAESATLIREAREHFDYIVVDLPPLGALLDARAFEPICDAFIIVAEWGRTPRELLRSALESHREIGSKAAGVILTKTDMQKLGLYGSVAGPEQYAGHYGAYYNDKS</sequence>
<comment type="subcellular location">
    <subcellularLocation>
        <location evidence="1">Cell inner membrane</location>
        <topology evidence="1">Multi-pass membrane protein</topology>
    </subcellularLocation>
</comment>
<evidence type="ECO:0000256" key="6">
    <source>
        <dbReference type="ARBA" id="ARBA00022519"/>
    </source>
</evidence>
<dbReference type="PANTHER" id="PTHR32309">
    <property type="entry name" value="TYROSINE-PROTEIN KINASE"/>
    <property type="match status" value="1"/>
</dbReference>
<keyword evidence="12" id="KW-1133">Transmembrane helix</keyword>
<keyword evidence="14" id="KW-0829">Tyrosine-protein kinase</keyword>
<protein>
    <recommendedName>
        <fullName evidence="4">non-specific protein-tyrosine kinase</fullName>
        <ecNumber evidence="4">2.7.10.2</ecNumber>
    </recommendedName>
</protein>
<dbReference type="InterPro" id="IPR005700">
    <property type="entry name" value="EPS_ExoP-like"/>
</dbReference>
<dbReference type="OrthoDB" id="230260at2"/>
<keyword evidence="13" id="KW-0472">Membrane</keyword>
<dbReference type="Pfam" id="PF13807">
    <property type="entry name" value="GNVR"/>
    <property type="match status" value="1"/>
</dbReference>
<reference evidence="19 20" key="1">
    <citation type="submission" date="2014-09" db="EMBL/GenBank/DDBJ databases">
        <title>Isolation and characterization of Aurantimonas altamirensis ON-56566 from clinical sample following a dog bite.</title>
        <authorList>
            <person name="Eshaghi A."/>
            <person name="Li A."/>
            <person name="Shahinas D."/>
            <person name="Bahn P."/>
            <person name="Kus J.V."/>
            <person name="Patel S.N."/>
        </authorList>
    </citation>
    <scope>NUCLEOTIDE SEQUENCE [LARGE SCALE GENOMIC DNA]</scope>
    <source>
        <strain evidence="19 20">ON-56566</strain>
    </source>
</reference>
<dbReference type="NCBIfam" id="TIGR01007">
    <property type="entry name" value="eps_fam"/>
    <property type="match status" value="1"/>
</dbReference>
<dbReference type="GO" id="GO:0005524">
    <property type="term" value="F:ATP binding"/>
    <property type="evidence" value="ECO:0007669"/>
    <property type="project" value="UniProtKB-KW"/>
</dbReference>
<keyword evidence="8" id="KW-0812">Transmembrane</keyword>
<dbReference type="Pfam" id="PF13614">
    <property type="entry name" value="AAA_31"/>
    <property type="match status" value="1"/>
</dbReference>
<keyword evidence="5" id="KW-1003">Cell membrane</keyword>
<evidence type="ECO:0000313" key="20">
    <source>
        <dbReference type="Proteomes" id="UP000030826"/>
    </source>
</evidence>
<dbReference type="Pfam" id="PF02706">
    <property type="entry name" value="Wzz"/>
    <property type="match status" value="1"/>
</dbReference>
<evidence type="ECO:0000256" key="2">
    <source>
        <dbReference type="ARBA" id="ARBA00007316"/>
    </source>
</evidence>
<dbReference type="EMBL" id="JRFJ01000006">
    <property type="protein sequence ID" value="KHJ53344.1"/>
    <property type="molecule type" value="Genomic_DNA"/>
</dbReference>
<evidence type="ECO:0000256" key="1">
    <source>
        <dbReference type="ARBA" id="ARBA00004429"/>
    </source>
</evidence>
<evidence type="ECO:0000256" key="14">
    <source>
        <dbReference type="ARBA" id="ARBA00023137"/>
    </source>
</evidence>
<evidence type="ECO:0000256" key="13">
    <source>
        <dbReference type="ARBA" id="ARBA00023136"/>
    </source>
</evidence>
<dbReference type="InterPro" id="IPR005702">
    <property type="entry name" value="Wzc-like_C"/>
</dbReference>
<keyword evidence="7" id="KW-0808">Transferase</keyword>